<evidence type="ECO:0000313" key="2">
    <source>
        <dbReference type="Proteomes" id="UP001497512"/>
    </source>
</evidence>
<keyword evidence="2" id="KW-1185">Reference proteome</keyword>
<accession>A0ABP0U2W0</accession>
<dbReference type="EMBL" id="OZ019910">
    <property type="protein sequence ID" value="CAK9211560.1"/>
    <property type="molecule type" value="Genomic_DNA"/>
</dbReference>
<protein>
    <recommendedName>
        <fullName evidence="3">Secreted protein</fullName>
    </recommendedName>
</protein>
<organism evidence="1 2">
    <name type="scientific">Sphagnum troendelagicum</name>
    <dbReference type="NCBI Taxonomy" id="128251"/>
    <lineage>
        <taxon>Eukaryota</taxon>
        <taxon>Viridiplantae</taxon>
        <taxon>Streptophyta</taxon>
        <taxon>Embryophyta</taxon>
        <taxon>Bryophyta</taxon>
        <taxon>Sphagnophytina</taxon>
        <taxon>Sphagnopsida</taxon>
        <taxon>Sphagnales</taxon>
        <taxon>Sphagnaceae</taxon>
        <taxon>Sphagnum</taxon>
    </lineage>
</organism>
<dbReference type="Proteomes" id="UP001497512">
    <property type="component" value="Chromosome 18"/>
</dbReference>
<name>A0ABP0U2W0_9BRYO</name>
<evidence type="ECO:0008006" key="3">
    <source>
        <dbReference type="Google" id="ProtNLM"/>
    </source>
</evidence>
<sequence>MATVVKLSKVFKLLVVETRNCCVCASAFPSVSQTISRFLPEIPCAVQVVHVTAEEVLSILRWDEASEFRGVGGTEFVSNWP</sequence>
<proteinExistence type="predicted"/>
<gene>
    <name evidence="1" type="ORF">CSSPTR1EN2_LOCUS10790</name>
</gene>
<evidence type="ECO:0000313" key="1">
    <source>
        <dbReference type="EMBL" id="CAK9211560.1"/>
    </source>
</evidence>
<reference evidence="1" key="1">
    <citation type="submission" date="2024-02" db="EMBL/GenBank/DDBJ databases">
        <authorList>
            <consortium name="ELIXIR-Norway"/>
            <consortium name="Elixir Norway"/>
        </authorList>
    </citation>
    <scope>NUCLEOTIDE SEQUENCE</scope>
</reference>